<proteinExistence type="predicted"/>
<keyword evidence="5" id="KW-1185">Reference proteome</keyword>
<evidence type="ECO:0000313" key="4">
    <source>
        <dbReference type="EMBL" id="KZS10329.1"/>
    </source>
</evidence>
<dbReference type="Proteomes" id="UP000076858">
    <property type="component" value="Unassembled WGS sequence"/>
</dbReference>
<gene>
    <name evidence="4" type="ORF">APZ42_025237</name>
</gene>
<dbReference type="OrthoDB" id="7312725at2759"/>
<dbReference type="InterPro" id="IPR048365">
    <property type="entry name" value="TNP-like_RNaseH_N"/>
</dbReference>
<dbReference type="Pfam" id="PF21787">
    <property type="entry name" value="TNP-like_RNaseH_N"/>
    <property type="match status" value="1"/>
</dbReference>
<dbReference type="AlphaFoldDB" id="A0A164TBR5"/>
<dbReference type="Pfam" id="PF21788">
    <property type="entry name" value="TNP-like_GBD"/>
    <property type="match status" value="1"/>
</dbReference>
<dbReference type="InterPro" id="IPR048367">
    <property type="entry name" value="TNP-like_RNaseH_C"/>
</dbReference>
<feature type="domain" description="Transposable element P transposase-like RNase H" evidence="1">
    <location>
        <begin position="163"/>
        <end position="233"/>
    </location>
</feature>
<evidence type="ECO:0000259" key="2">
    <source>
        <dbReference type="Pfam" id="PF21788"/>
    </source>
</evidence>
<dbReference type="STRING" id="35525.A0A164TBR5"/>
<dbReference type="Pfam" id="PF21789">
    <property type="entry name" value="TNP-like_RNaseH_C"/>
    <property type="match status" value="1"/>
</dbReference>
<evidence type="ECO:0000313" key="5">
    <source>
        <dbReference type="Proteomes" id="UP000076858"/>
    </source>
</evidence>
<accession>A0A164TBR5</accession>
<comment type="caution">
    <text evidence="4">The sequence shown here is derived from an EMBL/GenBank/DDBJ whole genome shotgun (WGS) entry which is preliminary data.</text>
</comment>
<dbReference type="InterPro" id="IPR048366">
    <property type="entry name" value="TNP-like_GBD"/>
</dbReference>
<name>A0A164TBR5_9CRUS</name>
<dbReference type="EMBL" id="LRGB01001848">
    <property type="protein sequence ID" value="KZS10329.1"/>
    <property type="molecule type" value="Genomic_DNA"/>
</dbReference>
<reference evidence="4 5" key="1">
    <citation type="submission" date="2016-03" db="EMBL/GenBank/DDBJ databases">
        <title>EvidentialGene: Evidence-directed Construction of Genes on Genomes.</title>
        <authorList>
            <person name="Gilbert D.G."/>
            <person name="Choi J.-H."/>
            <person name="Mockaitis K."/>
            <person name="Colbourne J."/>
            <person name="Pfrender M."/>
        </authorList>
    </citation>
    <scope>NUCLEOTIDE SEQUENCE [LARGE SCALE GENOMIC DNA]</scope>
    <source>
        <strain evidence="4 5">Xinb3</strain>
        <tissue evidence="4">Complete organism</tissue>
    </source>
</reference>
<evidence type="ECO:0000259" key="3">
    <source>
        <dbReference type="Pfam" id="PF21789"/>
    </source>
</evidence>
<evidence type="ECO:0000259" key="1">
    <source>
        <dbReference type="Pfam" id="PF21787"/>
    </source>
</evidence>
<organism evidence="4 5">
    <name type="scientific">Daphnia magna</name>
    <dbReference type="NCBI Taxonomy" id="35525"/>
    <lineage>
        <taxon>Eukaryota</taxon>
        <taxon>Metazoa</taxon>
        <taxon>Ecdysozoa</taxon>
        <taxon>Arthropoda</taxon>
        <taxon>Crustacea</taxon>
        <taxon>Branchiopoda</taxon>
        <taxon>Diplostraca</taxon>
        <taxon>Cladocera</taxon>
        <taxon>Anomopoda</taxon>
        <taxon>Daphniidae</taxon>
        <taxon>Daphnia</taxon>
    </lineage>
</organism>
<feature type="domain" description="Transposable element P transposase-like GTP-binding insertion" evidence="2">
    <location>
        <begin position="249"/>
        <end position="365"/>
    </location>
</feature>
<feature type="domain" description="Transposable element P transposase-like RNase H C-terminal" evidence="3">
    <location>
        <begin position="481"/>
        <end position="513"/>
    </location>
</feature>
<protein>
    <submittedName>
        <fullName evidence="4">Uncharacterized protein</fullName>
    </submittedName>
</protein>
<sequence>MHTKLNQKYLSMQQRSQKVAAKVKKVSKLNIQVEKKNAALKAKLVVKTIVAKSRCEAKHHKDMRYEVEWLLECLLIRIKSPAVYEHLRVNNILPLPCQETLRKLSSCLSTEFGLNEFALECIKKQFSRKSLSESACAEDQANFSALNEEWTEYDVCTEDSSASTTDIPDLADHALVLIFRPYKTSWIQPIAVFASKNAASGAQLQKIVLKAMILLEEANARVLSTVCSQPNNSMWNIWMGCFFLRDVPHLFKCIRNHIFNHKDVQAAGKTIQYSHLLKLFQHDEGRGNTGLSVVPKLKPVYLNPNSFQRMSVKLAILSNSVADGLHRYRMSSDEKLAGQFKDCEALEDLIRLLNNSFDVMNARRPAYGITETNWNGAGGRHEVVLERQKQLTVVFHQVTSWKTKFYCVEIPTTIFQWGSWAATVYDADSSSQTESEHVTKVVYEPFLSNITLNGLRVTIISTIDVVELLLRENYRYVLTGKLNQDCIECFFGIIRVSGRCGDKPTAASFLELFRLLTLYYTTKQVLRGANCDGEERSVVLTSYSSCIKKRFSNNKKLMKEKRDYFRDILLQDIMREMDLVDSAGNEDLSTENDDASTTTQTPASSKIDVLDCDIIYHICGYMVHSFRQKGRRANSSFCQSCLGTVNISPEELPLNFTAS</sequence>